<organism evidence="2 3">
    <name type="scientific">Paenibacillus albiflavus</name>
    <dbReference type="NCBI Taxonomy" id="2545760"/>
    <lineage>
        <taxon>Bacteria</taxon>
        <taxon>Bacillati</taxon>
        <taxon>Bacillota</taxon>
        <taxon>Bacilli</taxon>
        <taxon>Bacillales</taxon>
        <taxon>Paenibacillaceae</taxon>
        <taxon>Paenibacillus</taxon>
    </lineage>
</organism>
<dbReference type="CDD" id="cd00229">
    <property type="entry name" value="SGNH_hydrolase"/>
    <property type="match status" value="1"/>
</dbReference>
<keyword evidence="3" id="KW-1185">Reference proteome</keyword>
<name>A0A4R4E3R6_9BACL</name>
<protein>
    <submittedName>
        <fullName evidence="2">SGNH/GDSL hydrolase family protein</fullName>
    </submittedName>
</protein>
<evidence type="ECO:0000313" key="2">
    <source>
        <dbReference type="EMBL" id="TCZ70978.1"/>
    </source>
</evidence>
<dbReference type="Gene3D" id="3.40.50.1110">
    <property type="entry name" value="SGNH hydrolase"/>
    <property type="match status" value="1"/>
</dbReference>
<comment type="caution">
    <text evidence="2">The sequence shown here is derived from an EMBL/GenBank/DDBJ whole genome shotgun (WGS) entry which is preliminary data.</text>
</comment>
<dbReference type="InterPro" id="IPR013830">
    <property type="entry name" value="SGNH_hydro"/>
</dbReference>
<dbReference type="InterPro" id="IPR036514">
    <property type="entry name" value="SGNH_hydro_sf"/>
</dbReference>
<evidence type="ECO:0000313" key="3">
    <source>
        <dbReference type="Proteomes" id="UP000295418"/>
    </source>
</evidence>
<reference evidence="2 3" key="1">
    <citation type="submission" date="2019-03" db="EMBL/GenBank/DDBJ databases">
        <authorList>
            <person name="Kim M.K.M."/>
        </authorList>
    </citation>
    <scope>NUCLEOTIDE SEQUENCE [LARGE SCALE GENOMIC DNA]</scope>
    <source>
        <strain evidence="2 3">18JY21-1</strain>
    </source>
</reference>
<dbReference type="OrthoDB" id="2513075at2"/>
<dbReference type="PANTHER" id="PTHR30383">
    <property type="entry name" value="THIOESTERASE 1/PROTEASE 1/LYSOPHOSPHOLIPASE L1"/>
    <property type="match status" value="1"/>
</dbReference>
<evidence type="ECO:0000259" key="1">
    <source>
        <dbReference type="Pfam" id="PF13472"/>
    </source>
</evidence>
<gene>
    <name evidence="2" type="ORF">E0485_23100</name>
</gene>
<dbReference type="GO" id="GO:0004622">
    <property type="term" value="F:phosphatidylcholine lysophospholipase activity"/>
    <property type="evidence" value="ECO:0007669"/>
    <property type="project" value="TreeGrafter"/>
</dbReference>
<dbReference type="Proteomes" id="UP000295418">
    <property type="component" value="Unassembled WGS sequence"/>
</dbReference>
<feature type="domain" description="SGNH hydrolase-type esterase" evidence="1">
    <location>
        <begin position="13"/>
        <end position="221"/>
    </location>
</feature>
<keyword evidence="2" id="KW-0378">Hydrolase</keyword>
<proteinExistence type="predicted"/>
<dbReference type="InterPro" id="IPR051532">
    <property type="entry name" value="Ester_Hydrolysis_Enzymes"/>
</dbReference>
<dbReference type="Pfam" id="PF13472">
    <property type="entry name" value="Lipase_GDSL_2"/>
    <property type="match status" value="1"/>
</dbReference>
<dbReference type="PANTHER" id="PTHR30383:SF5">
    <property type="entry name" value="SGNH HYDROLASE-TYPE ESTERASE DOMAIN-CONTAINING PROTEIN"/>
    <property type="match status" value="1"/>
</dbReference>
<accession>A0A4R4E3R6</accession>
<dbReference type="AlphaFoldDB" id="A0A4R4E3R6"/>
<sequence length="241" mass="28073">MQAKEKDQYNIVLFGDSIAKGVIYDENKGKYAVLKNSFAEIIQRRFRGIIHNAGRFGSVITKGISTLQRDVLSKKPDIVVVEFGGNDCDFNWEEIAQNPQGEFNPKTTLNHYITVLQEMIQKLREEGIVPVLMTLPPLDADKYFKWVSKNNETSAHNILSWLGTVNRIYWWHERYNSAIIDVAEEMKVRWIDVRSAFLKTMDYREYICEDGIHPNEQGHRLIADKILQYMEKNHRVLLQPV</sequence>
<dbReference type="SUPFAM" id="SSF52266">
    <property type="entry name" value="SGNH hydrolase"/>
    <property type="match status" value="1"/>
</dbReference>
<dbReference type="RefSeq" id="WP_132420414.1">
    <property type="nucleotide sequence ID" value="NZ_SKFG01000043.1"/>
</dbReference>
<dbReference type="EMBL" id="SKFG01000043">
    <property type="protein sequence ID" value="TCZ70978.1"/>
    <property type="molecule type" value="Genomic_DNA"/>
</dbReference>